<dbReference type="InterPro" id="IPR055259">
    <property type="entry name" value="YkvP/CgeB_Glyco_trans-like"/>
</dbReference>
<dbReference type="OrthoDB" id="5756516at2"/>
<proteinExistence type="predicted"/>
<evidence type="ECO:0000259" key="1">
    <source>
        <dbReference type="Pfam" id="PF13524"/>
    </source>
</evidence>
<dbReference type="Gene3D" id="3.40.50.2000">
    <property type="entry name" value="Glycogen Phosphorylase B"/>
    <property type="match status" value="1"/>
</dbReference>
<dbReference type="EMBL" id="QZDT01000053">
    <property type="protein sequence ID" value="NBJ94861.1"/>
    <property type="molecule type" value="Genomic_DNA"/>
</dbReference>
<evidence type="ECO:0000313" key="3">
    <source>
        <dbReference type="Proteomes" id="UP001154420"/>
    </source>
</evidence>
<accession>A0A9X5BIR9</accession>
<dbReference type="AlphaFoldDB" id="A0A9X5BIR9"/>
<dbReference type="Proteomes" id="UP001154420">
    <property type="component" value="Unassembled WGS sequence"/>
</dbReference>
<sequence length="563" mass="65423">MDDKKESAGAICISQKDIRTEELSFEEILLDERLVQGDIWVWEKALCSVGGINYRLMAKQNYELLIRIAREYKVLLMNQADGMEFLREENAGGKLWINLQTDSLVGASLEGGEDGLIEEGLKADCYLVSRYRSELADMGCFQDAALGILSASARKEDAMRYLEGMVAGNEEFYDIYDCTQPILIYTGCDLCYNILDTFSAELGFALEELGQKVEYFDLTRQSPEELIPYAKRRFKAVIGMQTNMFGVKWKTGTLIHDDIPAPKYNFLFDHPIWLRDYLEKKPRQLCALTPDGNYAKFIEEYFDHPARFLPPAGEHISCGEKQRDYEVVFLGSYGEGLVEHLKLIRNADKERGRLLNWYVLYMRQHLEETPEQAFKKALAHYGVTYTKKELIELFYRERWIITELANHYRNKVIRRLLDAGIRVHVFGDTWKDCSMWEHPALIHHPAVFGRDALEIYARAKISLNVMRWHKDGFTERIANTMLQKSVVVTDRTSYLDKNFVDGEDIILFDLDNLKGLPDRIRDLLVHEDKRKMIAEHGYQKAQRHTWRDRAAQILEMIEEDRIG</sequence>
<comment type="caution">
    <text evidence="2">The sequence shown here is derived from an EMBL/GenBank/DDBJ whole genome shotgun (WGS) entry which is preliminary data.</text>
</comment>
<protein>
    <submittedName>
        <fullName evidence="2">Glycosyltransferase family 1 protein</fullName>
    </submittedName>
</protein>
<reference evidence="2" key="1">
    <citation type="submission" date="2018-09" db="EMBL/GenBank/DDBJ databases">
        <title>Murine metabolic-syndrome-specific gut microbial biobank.</title>
        <authorList>
            <person name="Liu C."/>
        </authorList>
    </citation>
    <scope>NUCLEOTIDE SEQUENCE</scope>
    <source>
        <strain evidence="2">D42-62</strain>
    </source>
</reference>
<feature type="domain" description="Spore protein YkvP/CgeB glycosyl transferase-like" evidence="1">
    <location>
        <begin position="413"/>
        <end position="555"/>
    </location>
</feature>
<keyword evidence="3" id="KW-1185">Reference proteome</keyword>
<evidence type="ECO:0000313" key="2">
    <source>
        <dbReference type="EMBL" id="NBJ94861.1"/>
    </source>
</evidence>
<name>A0A9X5BIR9_9FIRM</name>
<dbReference type="RefSeq" id="WP_160561856.1">
    <property type="nucleotide sequence ID" value="NZ_QZDT01000053.1"/>
</dbReference>
<dbReference type="Pfam" id="PF13524">
    <property type="entry name" value="Glyco_trans_1_2"/>
    <property type="match status" value="1"/>
</dbReference>
<dbReference type="SUPFAM" id="SSF53756">
    <property type="entry name" value="UDP-Glycosyltransferase/glycogen phosphorylase"/>
    <property type="match status" value="1"/>
</dbReference>
<organism evidence="2 3">
    <name type="scientific">Parablautia muri</name>
    <dbReference type="NCBI Taxonomy" id="2320879"/>
    <lineage>
        <taxon>Bacteria</taxon>
        <taxon>Bacillati</taxon>
        <taxon>Bacillota</taxon>
        <taxon>Clostridia</taxon>
        <taxon>Lachnospirales</taxon>
        <taxon>Lachnospiraceae</taxon>
        <taxon>Parablautia</taxon>
    </lineage>
</organism>
<gene>
    <name evidence="2" type="ORF">D5281_20365</name>
</gene>